<dbReference type="Pfam" id="PF00291">
    <property type="entry name" value="PALP"/>
    <property type="match status" value="1"/>
</dbReference>
<dbReference type="FunFam" id="3.40.50.1100:FF:000040">
    <property type="entry name" value="L-serine dehydratase, putative"/>
    <property type="match status" value="1"/>
</dbReference>
<keyword evidence="7" id="KW-0963">Cytoplasm</keyword>
<dbReference type="GO" id="GO:0004794">
    <property type="term" value="F:threonine deaminase activity"/>
    <property type="evidence" value="ECO:0007669"/>
    <property type="project" value="TreeGrafter"/>
</dbReference>
<dbReference type="eggNOG" id="KOG1250">
    <property type="taxonomic scope" value="Eukaryota"/>
</dbReference>
<dbReference type="InterPro" id="IPR000634">
    <property type="entry name" value="Ser/Thr_deHydtase_PyrdxlP-BS"/>
</dbReference>
<comment type="similarity">
    <text evidence="4">Belongs to the serine/threonine dehydratase family.</text>
</comment>
<dbReference type="AlphaFoldDB" id="G3AWE6"/>
<keyword evidence="8" id="KW-0663">Pyridoxal phosphate</keyword>
<evidence type="ECO:0000256" key="8">
    <source>
        <dbReference type="ARBA" id="ARBA00022898"/>
    </source>
</evidence>
<dbReference type="GeneID" id="18250615"/>
<evidence type="ECO:0000256" key="10">
    <source>
        <dbReference type="ARBA" id="ARBA00049406"/>
    </source>
</evidence>
<sequence length="329" mass="34981">MRLPQIKTSIVEATDSLNAPCRVFFKKENEQPSGSFKLRGIGYLIASALENAIHTNKTLHVFSSSGGNAGLAAAHSSKHFGVKCTVVVPASVSPAVVELLKTYGAEVVIHGNHWGEADAYLSDVIIASLDTNVSPVYCHPFDDPLLWKGHASMISEIEAQLSEDDLRKVKGVICSFGGGGLMAGVVEGLKASNHLQKVPVLAVEGSGAASFDAAINKGEVVRLASVNPLATSLASPYACQKSVDLYNSYPVLNCVIDELDTVEGTVFFYDTFAEVVEPACGAAISMVSKNIKELERFAVSPDDIIIVIVCGGLVTRESDIPSYRHMLQA</sequence>
<evidence type="ECO:0000256" key="3">
    <source>
        <dbReference type="ARBA" id="ARBA00004742"/>
    </source>
</evidence>
<comment type="cofactor">
    <cofactor evidence="1">
        <name>pyridoxal 5'-phosphate</name>
        <dbReference type="ChEBI" id="CHEBI:597326"/>
    </cofactor>
</comment>
<evidence type="ECO:0000313" key="13">
    <source>
        <dbReference type="Proteomes" id="UP000000707"/>
    </source>
</evidence>
<dbReference type="HOGENOM" id="CLU_021152_3_1_1"/>
<dbReference type="OrthoDB" id="7773036at2759"/>
<dbReference type="PANTHER" id="PTHR48078">
    <property type="entry name" value="THREONINE DEHYDRATASE, MITOCHONDRIAL-RELATED"/>
    <property type="match status" value="1"/>
</dbReference>
<comment type="catalytic activity">
    <reaction evidence="10">
        <text>L-serine = pyruvate + NH4(+)</text>
        <dbReference type="Rhea" id="RHEA:19169"/>
        <dbReference type="ChEBI" id="CHEBI:15361"/>
        <dbReference type="ChEBI" id="CHEBI:28938"/>
        <dbReference type="ChEBI" id="CHEBI:33384"/>
        <dbReference type="EC" id="4.3.1.17"/>
    </reaction>
</comment>
<dbReference type="GO" id="GO:0030170">
    <property type="term" value="F:pyridoxal phosphate binding"/>
    <property type="evidence" value="ECO:0007669"/>
    <property type="project" value="InterPro"/>
</dbReference>
<comment type="subcellular location">
    <subcellularLocation>
        <location evidence="2">Cytoplasm</location>
    </subcellularLocation>
</comment>
<dbReference type="EMBL" id="GL996510">
    <property type="protein sequence ID" value="EGV66525.1"/>
    <property type="molecule type" value="Genomic_DNA"/>
</dbReference>
<evidence type="ECO:0000256" key="2">
    <source>
        <dbReference type="ARBA" id="ARBA00004496"/>
    </source>
</evidence>
<dbReference type="Proteomes" id="UP000000707">
    <property type="component" value="Unassembled WGS sequence"/>
</dbReference>
<dbReference type="GO" id="GO:0006094">
    <property type="term" value="P:gluconeogenesis"/>
    <property type="evidence" value="ECO:0007669"/>
    <property type="project" value="UniProtKB-KW"/>
</dbReference>
<keyword evidence="6" id="KW-0312">Gluconeogenesis</keyword>
<dbReference type="EC" id="4.3.1.17" evidence="5"/>
<evidence type="ECO:0000259" key="11">
    <source>
        <dbReference type="Pfam" id="PF00291"/>
    </source>
</evidence>
<evidence type="ECO:0000256" key="7">
    <source>
        <dbReference type="ARBA" id="ARBA00022490"/>
    </source>
</evidence>
<dbReference type="GO" id="GO:0006565">
    <property type="term" value="P:L-serine catabolic process"/>
    <property type="evidence" value="ECO:0007669"/>
    <property type="project" value="TreeGrafter"/>
</dbReference>
<evidence type="ECO:0000256" key="5">
    <source>
        <dbReference type="ARBA" id="ARBA00012093"/>
    </source>
</evidence>
<evidence type="ECO:0000256" key="1">
    <source>
        <dbReference type="ARBA" id="ARBA00001933"/>
    </source>
</evidence>
<dbReference type="InterPro" id="IPR001926">
    <property type="entry name" value="TrpB-like_PALP"/>
</dbReference>
<dbReference type="GO" id="GO:0003941">
    <property type="term" value="F:L-serine ammonia-lyase activity"/>
    <property type="evidence" value="ECO:0007669"/>
    <property type="project" value="UniProtKB-EC"/>
</dbReference>
<dbReference type="KEGG" id="cten:18250615"/>
<name>G3AWE6_CANTC</name>
<keyword evidence="9" id="KW-0456">Lyase</keyword>
<accession>G3AWE6</accession>
<dbReference type="STRING" id="590646.G3AWE6"/>
<organism evidence="13">
    <name type="scientific">Candida tenuis (strain ATCC 10573 / BCRC 21748 / CBS 615 / JCM 9827 / NBRC 10315 / NRRL Y-1498 / VKM Y-70)</name>
    <name type="common">Yeast</name>
    <name type="synonym">Yamadazyma tenuis</name>
    <dbReference type="NCBI Taxonomy" id="590646"/>
    <lineage>
        <taxon>Eukaryota</taxon>
        <taxon>Fungi</taxon>
        <taxon>Dikarya</taxon>
        <taxon>Ascomycota</taxon>
        <taxon>Saccharomycotina</taxon>
        <taxon>Pichiomycetes</taxon>
        <taxon>Debaryomycetaceae</taxon>
        <taxon>Yamadazyma</taxon>
    </lineage>
</organism>
<proteinExistence type="inferred from homology"/>
<keyword evidence="13" id="KW-1185">Reference proteome</keyword>
<reference evidence="12 13" key="1">
    <citation type="journal article" date="2011" name="Proc. Natl. Acad. Sci. U.S.A.">
        <title>Comparative genomics of xylose-fermenting fungi for enhanced biofuel production.</title>
        <authorList>
            <person name="Wohlbach D.J."/>
            <person name="Kuo A."/>
            <person name="Sato T.K."/>
            <person name="Potts K.M."/>
            <person name="Salamov A.A."/>
            <person name="LaButti K.M."/>
            <person name="Sun H."/>
            <person name="Clum A."/>
            <person name="Pangilinan J.L."/>
            <person name="Lindquist E.A."/>
            <person name="Lucas S."/>
            <person name="Lapidus A."/>
            <person name="Jin M."/>
            <person name="Gunawan C."/>
            <person name="Balan V."/>
            <person name="Dale B.E."/>
            <person name="Jeffries T.W."/>
            <person name="Zinkel R."/>
            <person name="Barry K.W."/>
            <person name="Grigoriev I.V."/>
            <person name="Gasch A.P."/>
        </authorList>
    </citation>
    <scope>NUCLEOTIDE SEQUENCE [LARGE SCALE GENOMIC DNA]</scope>
    <source>
        <strain evidence="13">ATCC 10573 / BCRC 21748 / CBS 615 / JCM 9827 / NBRC 10315 / NRRL Y-1498 / VKM Y-70</strain>
    </source>
</reference>
<evidence type="ECO:0000256" key="6">
    <source>
        <dbReference type="ARBA" id="ARBA00022432"/>
    </source>
</evidence>
<dbReference type="GO" id="GO:0009097">
    <property type="term" value="P:isoleucine biosynthetic process"/>
    <property type="evidence" value="ECO:0007669"/>
    <property type="project" value="TreeGrafter"/>
</dbReference>
<dbReference type="GO" id="GO:0005737">
    <property type="term" value="C:cytoplasm"/>
    <property type="evidence" value="ECO:0007669"/>
    <property type="project" value="UniProtKB-SubCell"/>
</dbReference>
<dbReference type="InterPro" id="IPR036052">
    <property type="entry name" value="TrpB-like_PALP_sf"/>
</dbReference>
<evidence type="ECO:0000256" key="9">
    <source>
        <dbReference type="ARBA" id="ARBA00023239"/>
    </source>
</evidence>
<dbReference type="PROSITE" id="PS00165">
    <property type="entry name" value="DEHYDRATASE_SER_THR"/>
    <property type="match status" value="1"/>
</dbReference>
<dbReference type="InterPro" id="IPR050147">
    <property type="entry name" value="Ser/Thr_Dehydratase"/>
</dbReference>
<dbReference type="SUPFAM" id="SSF53686">
    <property type="entry name" value="Tryptophan synthase beta subunit-like PLP-dependent enzymes"/>
    <property type="match status" value="1"/>
</dbReference>
<protein>
    <recommendedName>
        <fullName evidence="5">L-serine ammonia-lyase</fullName>
        <ecNumber evidence="5">4.3.1.17</ecNumber>
    </recommendedName>
</protein>
<dbReference type="GO" id="GO:0006567">
    <property type="term" value="P:L-threonine catabolic process"/>
    <property type="evidence" value="ECO:0007669"/>
    <property type="project" value="TreeGrafter"/>
</dbReference>
<dbReference type="Gene3D" id="3.40.50.1100">
    <property type="match status" value="2"/>
</dbReference>
<feature type="domain" description="Tryptophan synthase beta chain-like PALP" evidence="11">
    <location>
        <begin position="7"/>
        <end position="311"/>
    </location>
</feature>
<dbReference type="PANTHER" id="PTHR48078:SF2">
    <property type="entry name" value="CATABOLIC L-SERINE_THREONINE DEHYDRATASE"/>
    <property type="match status" value="1"/>
</dbReference>
<evidence type="ECO:0000313" key="12">
    <source>
        <dbReference type="EMBL" id="EGV66525.1"/>
    </source>
</evidence>
<evidence type="ECO:0000256" key="4">
    <source>
        <dbReference type="ARBA" id="ARBA00010869"/>
    </source>
</evidence>
<comment type="pathway">
    <text evidence="3">Carbohydrate biosynthesis; gluconeogenesis.</text>
</comment>
<gene>
    <name evidence="12" type="ORF">CANTEDRAFT_96560</name>
</gene>